<proteinExistence type="predicted"/>
<evidence type="ECO:0000256" key="1">
    <source>
        <dbReference type="SAM" id="MobiDB-lite"/>
    </source>
</evidence>
<feature type="compositionally biased region" description="Low complexity" evidence="1">
    <location>
        <begin position="38"/>
        <end position="50"/>
    </location>
</feature>
<feature type="compositionally biased region" description="Basic residues" evidence="1">
    <location>
        <begin position="51"/>
        <end position="68"/>
    </location>
</feature>
<name>A0ABP0XNL0_9ROSI</name>
<accession>A0ABP0XNL0</accession>
<feature type="region of interest" description="Disordered" evidence="1">
    <location>
        <begin position="34"/>
        <end position="71"/>
    </location>
</feature>
<evidence type="ECO:0000313" key="2">
    <source>
        <dbReference type="EMBL" id="CAK9309754.1"/>
    </source>
</evidence>
<dbReference type="Proteomes" id="UP001642487">
    <property type="component" value="Chromosome 1"/>
</dbReference>
<dbReference type="EMBL" id="OZ021735">
    <property type="protein sequence ID" value="CAK9309754.1"/>
    <property type="molecule type" value="Genomic_DNA"/>
</dbReference>
<keyword evidence="3" id="KW-1185">Reference proteome</keyword>
<protein>
    <submittedName>
        <fullName evidence="2">Uncharacterized protein</fullName>
    </submittedName>
</protein>
<organism evidence="2 3">
    <name type="scientific">Citrullus colocynthis</name>
    <name type="common">colocynth</name>
    <dbReference type="NCBI Taxonomy" id="252529"/>
    <lineage>
        <taxon>Eukaryota</taxon>
        <taxon>Viridiplantae</taxon>
        <taxon>Streptophyta</taxon>
        <taxon>Embryophyta</taxon>
        <taxon>Tracheophyta</taxon>
        <taxon>Spermatophyta</taxon>
        <taxon>Magnoliopsida</taxon>
        <taxon>eudicotyledons</taxon>
        <taxon>Gunneridae</taxon>
        <taxon>Pentapetalae</taxon>
        <taxon>rosids</taxon>
        <taxon>fabids</taxon>
        <taxon>Cucurbitales</taxon>
        <taxon>Cucurbitaceae</taxon>
        <taxon>Benincaseae</taxon>
        <taxon>Citrullus</taxon>
    </lineage>
</organism>
<evidence type="ECO:0000313" key="3">
    <source>
        <dbReference type="Proteomes" id="UP001642487"/>
    </source>
</evidence>
<reference evidence="2 3" key="1">
    <citation type="submission" date="2024-03" db="EMBL/GenBank/DDBJ databases">
        <authorList>
            <person name="Gkanogiannis A."/>
            <person name="Becerra Lopez-Lavalle L."/>
        </authorList>
    </citation>
    <scope>NUCLEOTIDE SEQUENCE [LARGE SCALE GENOMIC DNA]</scope>
</reference>
<sequence length="110" mass="12253">MINYMWEKTLIIQTVFKSDGESVERDKSKCNLCHPARVRNSSSSSSSPRSLAHRSRPNLRPPFRRHSGHFSGSDLTPFQTLNHTLGGMLISVSEWGILDPGASCTLILNV</sequence>
<gene>
    <name evidence="2" type="ORF">CITCOLO1_LOCUS1343</name>
</gene>